<keyword evidence="7" id="KW-0472">Membrane</keyword>
<evidence type="ECO:0000256" key="2">
    <source>
        <dbReference type="ARBA" id="ARBA00022494"/>
    </source>
</evidence>
<evidence type="ECO:0000256" key="6">
    <source>
        <dbReference type="ARBA" id="ARBA00022991"/>
    </source>
</evidence>
<dbReference type="GO" id="GO:0009767">
    <property type="term" value="P:photosynthetic electron transport chain"/>
    <property type="evidence" value="ECO:0007669"/>
    <property type="project" value="InterPro"/>
</dbReference>
<comment type="subcellular location">
    <subcellularLocation>
        <location evidence="1">Membrane</location>
        <topology evidence="1">Multi-pass membrane protein</topology>
    </subcellularLocation>
</comment>
<keyword evidence="5" id="KW-1133">Transmembrane helix</keyword>
<dbReference type="AlphaFoldDB" id="A0A9E7K1G8"/>
<accession>A0A9E7K1G8</accession>
<keyword evidence="10" id="KW-1185">Reference proteome</keyword>
<dbReference type="GO" id="GO:0009523">
    <property type="term" value="C:photosystem II"/>
    <property type="evidence" value="ECO:0007669"/>
    <property type="project" value="UniProtKB-KW"/>
</dbReference>
<evidence type="ECO:0000256" key="8">
    <source>
        <dbReference type="ARBA" id="ARBA00023276"/>
    </source>
</evidence>
<organism evidence="9 10">
    <name type="scientific">Musa troglodytarum</name>
    <name type="common">fe'i banana</name>
    <dbReference type="NCBI Taxonomy" id="320322"/>
    <lineage>
        <taxon>Eukaryota</taxon>
        <taxon>Viridiplantae</taxon>
        <taxon>Streptophyta</taxon>
        <taxon>Embryophyta</taxon>
        <taxon>Tracheophyta</taxon>
        <taxon>Spermatophyta</taxon>
        <taxon>Magnoliopsida</taxon>
        <taxon>Liliopsida</taxon>
        <taxon>Zingiberales</taxon>
        <taxon>Musaceae</taxon>
        <taxon>Musa</taxon>
    </lineage>
</organism>
<dbReference type="OrthoDB" id="634232at2759"/>
<dbReference type="Gene3D" id="1.10.10.670">
    <property type="entry name" value="photosystem ii from thermosynechococcus elongatus"/>
    <property type="match status" value="1"/>
</dbReference>
<dbReference type="GO" id="GO:0016168">
    <property type="term" value="F:chlorophyll binding"/>
    <property type="evidence" value="ECO:0007669"/>
    <property type="project" value="UniProtKB-KW"/>
</dbReference>
<dbReference type="InterPro" id="IPR036001">
    <property type="entry name" value="PS_II_antenna-like_sf"/>
</dbReference>
<keyword evidence="4" id="KW-0812">Transmembrane</keyword>
<evidence type="ECO:0000256" key="5">
    <source>
        <dbReference type="ARBA" id="ARBA00022989"/>
    </source>
</evidence>
<proteinExistence type="predicted"/>
<evidence type="ECO:0000256" key="1">
    <source>
        <dbReference type="ARBA" id="ARBA00004141"/>
    </source>
</evidence>
<dbReference type="SUPFAM" id="SSF161077">
    <property type="entry name" value="Photosystem II antenna protein-like"/>
    <property type="match status" value="1"/>
</dbReference>
<sequence length="126" mass="14613">MKTLYSLRRFYHVEMLFNGTLALAGHDQETTRFSWWARNARIINLSMSFTNIPSQKLLKLKHLPFLVRDQHLGANVGSTQGPTGLGKYLMRSSIGEIIFGGETMHFWDLRAPWLEPLRVYLYLSKL</sequence>
<dbReference type="EMBL" id="CP097507">
    <property type="protein sequence ID" value="URE01506.1"/>
    <property type="molecule type" value="Genomic_DNA"/>
</dbReference>
<evidence type="ECO:0000256" key="3">
    <source>
        <dbReference type="ARBA" id="ARBA00022531"/>
    </source>
</evidence>
<dbReference type="InterPro" id="IPR044900">
    <property type="entry name" value="PSII_PsbC_sf"/>
</dbReference>
<protein>
    <submittedName>
        <fullName evidence="9">Photosystem II protein</fullName>
    </submittedName>
</protein>
<evidence type="ECO:0000313" key="10">
    <source>
        <dbReference type="Proteomes" id="UP001055439"/>
    </source>
</evidence>
<keyword evidence="2" id="KW-0148">Chlorophyll</keyword>
<evidence type="ECO:0000256" key="7">
    <source>
        <dbReference type="ARBA" id="ARBA00023136"/>
    </source>
</evidence>
<evidence type="ECO:0000313" key="9">
    <source>
        <dbReference type="EMBL" id="URE01506.1"/>
    </source>
</evidence>
<dbReference type="Pfam" id="PF00421">
    <property type="entry name" value="PSII"/>
    <property type="match status" value="1"/>
</dbReference>
<keyword evidence="8" id="KW-0604">Photosystem II</keyword>
<evidence type="ECO:0000256" key="4">
    <source>
        <dbReference type="ARBA" id="ARBA00022692"/>
    </source>
</evidence>
<dbReference type="Proteomes" id="UP001055439">
    <property type="component" value="Chromosome 5"/>
</dbReference>
<name>A0A9E7K1G8_9LILI</name>
<keyword evidence="6" id="KW-0157">Chromophore</keyword>
<reference evidence="9" key="1">
    <citation type="submission" date="2022-05" db="EMBL/GenBank/DDBJ databases">
        <title>The Musa troglodytarum L. genome provides insights into the mechanism of non-climacteric behaviour and enrichment of carotenoids.</title>
        <authorList>
            <person name="Wang J."/>
        </authorList>
    </citation>
    <scope>NUCLEOTIDE SEQUENCE</scope>
    <source>
        <tissue evidence="9">Leaf</tissue>
    </source>
</reference>
<gene>
    <name evidence="9" type="ORF">MUK42_19585</name>
</gene>
<keyword evidence="3" id="KW-0602">Photosynthesis</keyword>
<dbReference type="InterPro" id="IPR000932">
    <property type="entry name" value="PS_antenna-like"/>
</dbReference>